<organism evidence="2 3">
    <name type="scientific">Stachybotrys chartarum (strain CBS 109288 / IBT 7711)</name>
    <name type="common">Toxic black mold</name>
    <name type="synonym">Stilbospora chartarum</name>
    <dbReference type="NCBI Taxonomy" id="1280523"/>
    <lineage>
        <taxon>Eukaryota</taxon>
        <taxon>Fungi</taxon>
        <taxon>Dikarya</taxon>
        <taxon>Ascomycota</taxon>
        <taxon>Pezizomycotina</taxon>
        <taxon>Sordariomycetes</taxon>
        <taxon>Hypocreomycetidae</taxon>
        <taxon>Hypocreales</taxon>
        <taxon>Stachybotryaceae</taxon>
        <taxon>Stachybotrys</taxon>
    </lineage>
</organism>
<name>A0A084ATN9_STACB</name>
<dbReference type="AlphaFoldDB" id="A0A084ATN9"/>
<accession>A0A084ATN9</accession>
<feature type="region of interest" description="Disordered" evidence="1">
    <location>
        <begin position="59"/>
        <end position="89"/>
    </location>
</feature>
<keyword evidence="3" id="KW-1185">Reference proteome</keyword>
<reference evidence="2 3" key="1">
    <citation type="journal article" date="2014" name="BMC Genomics">
        <title>Comparative genome sequencing reveals chemotype-specific gene clusters in the toxigenic black mold Stachybotrys.</title>
        <authorList>
            <person name="Semeiks J."/>
            <person name="Borek D."/>
            <person name="Otwinowski Z."/>
            <person name="Grishin N.V."/>
        </authorList>
    </citation>
    <scope>NUCLEOTIDE SEQUENCE [LARGE SCALE GENOMIC DNA]</scope>
    <source>
        <strain evidence="3">CBS 109288 / IBT 7711</strain>
    </source>
</reference>
<evidence type="ECO:0000313" key="3">
    <source>
        <dbReference type="Proteomes" id="UP000028045"/>
    </source>
</evidence>
<protein>
    <submittedName>
        <fullName evidence="2">Uncharacterized protein</fullName>
    </submittedName>
</protein>
<dbReference type="EMBL" id="KL648566">
    <property type="protein sequence ID" value="KEY68668.1"/>
    <property type="molecule type" value="Genomic_DNA"/>
</dbReference>
<evidence type="ECO:0000313" key="2">
    <source>
        <dbReference type="EMBL" id="KEY68668.1"/>
    </source>
</evidence>
<gene>
    <name evidence="2" type="ORF">S7711_10372</name>
</gene>
<sequence length="105" mass="11465">MTTLAADPRMHGQDGTLQGMSVLPFDRANGGAQPVLLWPTASSHDQALAQHGIVPQADAVSRSRYHPAAKPSSPSRRVGQKGHADFVRSYKPWRQSQIPALPWRC</sequence>
<dbReference type="HOGENOM" id="CLU_2238345_0_0_1"/>
<proteinExistence type="predicted"/>
<dbReference type="Proteomes" id="UP000028045">
    <property type="component" value="Unassembled WGS sequence"/>
</dbReference>
<evidence type="ECO:0000256" key="1">
    <source>
        <dbReference type="SAM" id="MobiDB-lite"/>
    </source>
</evidence>